<reference evidence="1" key="1">
    <citation type="submission" date="2021-03" db="EMBL/GenBank/DDBJ databases">
        <title>Evolutionary priming and transition to the ectomycorrhizal habit in an iconic lineage of mushroom-forming fungi: is preadaptation a requirement?</title>
        <authorList>
            <consortium name="DOE Joint Genome Institute"/>
            <person name="Looney B.P."/>
            <person name="Miyauchi S."/>
            <person name="Morin E."/>
            <person name="Drula E."/>
            <person name="Courty P.E."/>
            <person name="Chicoki N."/>
            <person name="Fauchery L."/>
            <person name="Kohler A."/>
            <person name="Kuo A."/>
            <person name="LaButti K."/>
            <person name="Pangilinan J."/>
            <person name="Lipzen A."/>
            <person name="Riley R."/>
            <person name="Andreopoulos W."/>
            <person name="He G."/>
            <person name="Johnson J."/>
            <person name="Barry K.W."/>
            <person name="Grigoriev I.V."/>
            <person name="Nagy L."/>
            <person name="Hibbett D."/>
            <person name="Henrissat B."/>
            <person name="Matheny P.B."/>
            <person name="Labbe J."/>
            <person name="Martin A.F."/>
        </authorList>
    </citation>
    <scope>NUCLEOTIDE SEQUENCE</scope>
    <source>
        <strain evidence="1">BPL698</strain>
    </source>
</reference>
<accession>A0ACC0U2J1</accession>
<gene>
    <name evidence="1" type="ORF">F5148DRAFT_387388</name>
</gene>
<comment type="caution">
    <text evidence="1">The sequence shown here is derived from an EMBL/GenBank/DDBJ whole genome shotgun (WGS) entry which is preliminary data.</text>
</comment>
<name>A0ACC0U2J1_9AGAM</name>
<dbReference type="EMBL" id="JAGFNK010000246">
    <property type="protein sequence ID" value="KAI9455750.1"/>
    <property type="molecule type" value="Genomic_DNA"/>
</dbReference>
<evidence type="ECO:0000313" key="2">
    <source>
        <dbReference type="Proteomes" id="UP001207468"/>
    </source>
</evidence>
<evidence type="ECO:0000313" key="1">
    <source>
        <dbReference type="EMBL" id="KAI9455750.1"/>
    </source>
</evidence>
<organism evidence="1 2">
    <name type="scientific">Russula earlei</name>
    <dbReference type="NCBI Taxonomy" id="71964"/>
    <lineage>
        <taxon>Eukaryota</taxon>
        <taxon>Fungi</taxon>
        <taxon>Dikarya</taxon>
        <taxon>Basidiomycota</taxon>
        <taxon>Agaricomycotina</taxon>
        <taxon>Agaricomycetes</taxon>
        <taxon>Russulales</taxon>
        <taxon>Russulaceae</taxon>
        <taxon>Russula</taxon>
    </lineage>
</organism>
<proteinExistence type="predicted"/>
<sequence length="171" mass="18911">MSLTSHLSFLSLPENPKIQVQVPCTGPIPASNISCYSFALHGRGIPTGSCPRFRRRCCLARHRVARVAWHRYTKTKIAVVSRRSTNDHRHTSVMPGYTSWGTSCCTLCYVDSYHPRRCPHSTPVPPLLSYHSAPSALPTSASSTPSIQAHPKPAPRCIGDQSRYCHSRISS</sequence>
<keyword evidence="2" id="KW-1185">Reference proteome</keyword>
<protein>
    <submittedName>
        <fullName evidence="1">Uncharacterized protein</fullName>
    </submittedName>
</protein>
<dbReference type="Proteomes" id="UP001207468">
    <property type="component" value="Unassembled WGS sequence"/>
</dbReference>